<dbReference type="OMA" id="LFDDIYC"/>
<feature type="compositionally biased region" description="Polar residues" evidence="14">
    <location>
        <begin position="572"/>
        <end position="586"/>
    </location>
</feature>
<feature type="region of interest" description="Disordered" evidence="14">
    <location>
        <begin position="554"/>
        <end position="586"/>
    </location>
</feature>
<protein>
    <recommendedName>
        <fullName evidence="12">Serine/threonine-protein kinase par-1</fullName>
        <ecNumber evidence="3">2.7.11.1</ecNumber>
    </recommendedName>
</protein>
<dbReference type="SUPFAM" id="SSF56112">
    <property type="entry name" value="Protein kinase-like (PK-like)"/>
    <property type="match status" value="1"/>
</dbReference>
<keyword evidence="6" id="KW-0808">Transferase</keyword>
<dbReference type="HOGENOM" id="CLU_000288_157_4_1"/>
<dbReference type="GO" id="GO:0005524">
    <property type="term" value="F:ATP binding"/>
    <property type="evidence" value="ECO:0007669"/>
    <property type="project" value="UniProtKB-UniRule"/>
</dbReference>
<evidence type="ECO:0000313" key="16">
    <source>
        <dbReference type="EMBL" id="EDV49532.1"/>
    </source>
</evidence>
<comment type="similarity">
    <text evidence="2">Belongs to the protein kinase superfamily. CAMK Ser/Thr protein kinase family. SNF1 subfamily.</text>
</comment>
<evidence type="ECO:0000256" key="6">
    <source>
        <dbReference type="ARBA" id="ARBA00022679"/>
    </source>
</evidence>
<accession>B3NZF9</accession>
<feature type="domain" description="Protein kinase" evidence="15">
    <location>
        <begin position="104"/>
        <end position="355"/>
    </location>
</feature>
<keyword evidence="9 13" id="KW-0067">ATP-binding</keyword>
<proteinExistence type="inferred from homology"/>
<dbReference type="EMBL" id="CH954181">
    <property type="protein sequence ID" value="EDV49532.1"/>
    <property type="molecule type" value="Genomic_DNA"/>
</dbReference>
<gene>
    <name evidence="16" type="primary">Dere\GG17227</name>
    <name evidence="16" type="ORF">Dere_GG17227</name>
</gene>
<dbReference type="FunFam" id="3.30.200.20:FF:000003">
    <property type="entry name" value="Non-specific serine/threonine protein kinase"/>
    <property type="match status" value="1"/>
</dbReference>
<feature type="compositionally biased region" description="Low complexity" evidence="14">
    <location>
        <begin position="48"/>
        <end position="67"/>
    </location>
</feature>
<name>B3NZF9_DROER</name>
<dbReference type="InterPro" id="IPR011009">
    <property type="entry name" value="Kinase-like_dom_sf"/>
</dbReference>
<comment type="catalytic activity">
    <reaction evidence="11">
        <text>L-seryl-[protein] + ATP = O-phospho-L-seryl-[protein] + ADP + H(+)</text>
        <dbReference type="Rhea" id="RHEA:17989"/>
        <dbReference type="Rhea" id="RHEA-COMP:9863"/>
        <dbReference type="Rhea" id="RHEA-COMP:11604"/>
        <dbReference type="ChEBI" id="CHEBI:15378"/>
        <dbReference type="ChEBI" id="CHEBI:29999"/>
        <dbReference type="ChEBI" id="CHEBI:30616"/>
        <dbReference type="ChEBI" id="CHEBI:83421"/>
        <dbReference type="ChEBI" id="CHEBI:456216"/>
        <dbReference type="EC" id="2.7.11.1"/>
    </reaction>
</comment>
<evidence type="ECO:0000256" key="2">
    <source>
        <dbReference type="ARBA" id="ARBA00006234"/>
    </source>
</evidence>
<dbReference type="InterPro" id="IPR017441">
    <property type="entry name" value="Protein_kinase_ATP_BS"/>
</dbReference>
<organism evidence="16 17">
    <name type="scientific">Drosophila erecta</name>
    <name type="common">Fruit fly</name>
    <dbReference type="NCBI Taxonomy" id="7220"/>
    <lineage>
        <taxon>Eukaryota</taxon>
        <taxon>Metazoa</taxon>
        <taxon>Ecdysozoa</taxon>
        <taxon>Arthropoda</taxon>
        <taxon>Hexapoda</taxon>
        <taxon>Insecta</taxon>
        <taxon>Pterygota</taxon>
        <taxon>Neoptera</taxon>
        <taxon>Endopterygota</taxon>
        <taxon>Diptera</taxon>
        <taxon>Brachycera</taxon>
        <taxon>Muscomorpha</taxon>
        <taxon>Ephydroidea</taxon>
        <taxon>Drosophilidae</taxon>
        <taxon>Drosophila</taxon>
        <taxon>Sophophora</taxon>
    </lineage>
</organism>
<dbReference type="Gene3D" id="1.10.510.10">
    <property type="entry name" value="Transferase(Phosphotransferase) domain 1"/>
    <property type="match status" value="1"/>
</dbReference>
<comment type="subcellular location">
    <subcellularLocation>
        <location evidence="1">Cytoplasm</location>
        <location evidence="1">Cell cortex</location>
    </subcellularLocation>
</comment>
<feature type="compositionally biased region" description="Polar residues" evidence="14">
    <location>
        <begin position="467"/>
        <end position="477"/>
    </location>
</feature>
<feature type="compositionally biased region" description="Pro residues" evidence="14">
    <location>
        <begin position="491"/>
        <end position="500"/>
    </location>
</feature>
<feature type="compositionally biased region" description="Basic residues" evidence="14">
    <location>
        <begin position="501"/>
        <end position="515"/>
    </location>
</feature>
<dbReference type="PROSITE" id="PS00108">
    <property type="entry name" value="PROTEIN_KINASE_ST"/>
    <property type="match status" value="1"/>
</dbReference>
<evidence type="ECO:0000256" key="8">
    <source>
        <dbReference type="ARBA" id="ARBA00022777"/>
    </source>
</evidence>
<dbReference type="FunFam" id="1.10.510.10:FF:001032">
    <property type="entry name" value="KP78b, isoform A"/>
    <property type="match status" value="1"/>
</dbReference>
<sequence length="712" mass="77964">MSVDNSLGILDFSSGKEGEKTEMTAANIYKTSDKENDPDSHLTGTIFTTGATAQPATPTTANATALPATPTLPAGQDLGDGACSSKTTDVKSHSYVNGNGNGVYKIIKTLGKGNFAKVKLAIHVPTGREVAIKVIDKTQLNTSARQKLYREVKIMKLLNHPNIVRLFQVIESERTLYLVMEYASRGELFDHLVKNGRMRERDARVIFRQLVSAIQYCHSKFVVHRDLKAENLLLDQHMNIKIADFGFGNTFDPNAQLETFCGSPPYAAPELFMGRKYAGPEVDAWSLGVVLYTLVSGSLPFDGGTLKELRERVLRGKYRVPYYISMDCENLMRKFLVLNPAKRTSLSAVMSDKWINLGHDESDRLRPFREKPMELQDANRFDLLMSMGHKRRDVEQSVKGQLFDDIYCTYMLLGVAKPRSSSRSTKPEAIPTVDLTSPSVSSPLPNITTPTVTIAHVTLALDKNPPIHSSASVSSRPNAPRLANGHNTPTSTPPTGPPAKPTRRTPARTPARKATNHSSGQGRPEPSSLPHTPQSKRASANVDVKPTLLSAQRQLAQTQKLANTPPRFQYPVGQTPNQAQGSSRRPTTLYEKAEPAVTPLVVPKSPAIGGRLLERIPGAGAVEKTSEKPFTRHNVARATFHFGQARSGKRGGGSGNGAGGEEDSYQTPPLSADDTKPASRVGFFSKLTARFGRRVIHLNEKDVTEQRKNLTK</sequence>
<evidence type="ECO:0000256" key="11">
    <source>
        <dbReference type="ARBA" id="ARBA00048679"/>
    </source>
</evidence>
<feature type="compositionally biased region" description="Basic and acidic residues" evidence="14">
    <location>
        <begin position="31"/>
        <end position="40"/>
    </location>
</feature>
<dbReference type="Proteomes" id="UP000008711">
    <property type="component" value="Unassembled WGS sequence"/>
</dbReference>
<dbReference type="InterPro" id="IPR000719">
    <property type="entry name" value="Prot_kinase_dom"/>
</dbReference>
<evidence type="ECO:0000256" key="12">
    <source>
        <dbReference type="ARBA" id="ARBA00074935"/>
    </source>
</evidence>
<evidence type="ECO:0000256" key="4">
    <source>
        <dbReference type="ARBA" id="ARBA00022490"/>
    </source>
</evidence>
<keyword evidence="7 13" id="KW-0547">Nucleotide-binding</keyword>
<dbReference type="InterPro" id="IPR008271">
    <property type="entry name" value="Ser/Thr_kinase_AS"/>
</dbReference>
<dbReference type="OrthoDB" id="193931at2759"/>
<feature type="region of interest" description="Disordered" evidence="14">
    <location>
        <begin position="466"/>
        <end position="541"/>
    </location>
</feature>
<dbReference type="PROSITE" id="PS00107">
    <property type="entry name" value="PROTEIN_KINASE_ATP"/>
    <property type="match status" value="1"/>
</dbReference>
<evidence type="ECO:0000256" key="1">
    <source>
        <dbReference type="ARBA" id="ARBA00004544"/>
    </source>
</evidence>
<dbReference type="PROSITE" id="PS50011">
    <property type="entry name" value="PROTEIN_KINASE_DOM"/>
    <property type="match status" value="1"/>
</dbReference>
<evidence type="ECO:0000256" key="10">
    <source>
        <dbReference type="ARBA" id="ARBA00047899"/>
    </source>
</evidence>
<feature type="region of interest" description="Disordered" evidence="14">
    <location>
        <begin position="418"/>
        <end position="445"/>
    </location>
</feature>
<reference evidence="16 17" key="1">
    <citation type="journal article" date="2007" name="Nature">
        <title>Evolution of genes and genomes on the Drosophila phylogeny.</title>
        <authorList>
            <consortium name="Drosophila 12 Genomes Consortium"/>
            <person name="Clark A.G."/>
            <person name="Eisen M.B."/>
            <person name="Smith D.R."/>
            <person name="Bergman C.M."/>
            <person name="Oliver B."/>
            <person name="Markow T.A."/>
            <person name="Kaufman T.C."/>
            <person name="Kellis M."/>
            <person name="Gelbart W."/>
            <person name="Iyer V.N."/>
            <person name="Pollard D.A."/>
            <person name="Sackton T.B."/>
            <person name="Larracuente A.M."/>
            <person name="Singh N.D."/>
            <person name="Abad J.P."/>
            <person name="Abt D.N."/>
            <person name="Adryan B."/>
            <person name="Aguade M."/>
            <person name="Akashi H."/>
            <person name="Anderson W.W."/>
            <person name="Aquadro C.F."/>
            <person name="Ardell D.H."/>
            <person name="Arguello R."/>
            <person name="Artieri C.G."/>
            <person name="Barbash D.A."/>
            <person name="Barker D."/>
            <person name="Barsanti P."/>
            <person name="Batterham P."/>
            <person name="Batzoglou S."/>
            <person name="Begun D."/>
            <person name="Bhutkar A."/>
            <person name="Blanco E."/>
            <person name="Bosak S.A."/>
            <person name="Bradley R.K."/>
            <person name="Brand A.D."/>
            <person name="Brent M.R."/>
            <person name="Brooks A.N."/>
            <person name="Brown R.H."/>
            <person name="Butlin R.K."/>
            <person name="Caggese C."/>
            <person name="Calvi B.R."/>
            <person name="Bernardo de Carvalho A."/>
            <person name="Caspi A."/>
            <person name="Castrezana S."/>
            <person name="Celniker S.E."/>
            <person name="Chang J.L."/>
            <person name="Chapple C."/>
            <person name="Chatterji S."/>
            <person name="Chinwalla A."/>
            <person name="Civetta A."/>
            <person name="Clifton S.W."/>
            <person name="Comeron J.M."/>
            <person name="Costello J.C."/>
            <person name="Coyne J.A."/>
            <person name="Daub J."/>
            <person name="David R.G."/>
            <person name="Delcher A.L."/>
            <person name="Delehaunty K."/>
            <person name="Do C.B."/>
            <person name="Ebling H."/>
            <person name="Edwards K."/>
            <person name="Eickbush T."/>
            <person name="Evans J.D."/>
            <person name="Filipski A."/>
            <person name="Findeiss S."/>
            <person name="Freyhult E."/>
            <person name="Fulton L."/>
            <person name="Fulton R."/>
            <person name="Garcia A.C."/>
            <person name="Gardiner A."/>
            <person name="Garfield D.A."/>
            <person name="Garvin B.E."/>
            <person name="Gibson G."/>
            <person name="Gilbert D."/>
            <person name="Gnerre S."/>
            <person name="Godfrey J."/>
            <person name="Good R."/>
            <person name="Gotea V."/>
            <person name="Gravely B."/>
            <person name="Greenberg A.J."/>
            <person name="Griffiths-Jones S."/>
            <person name="Gross S."/>
            <person name="Guigo R."/>
            <person name="Gustafson E.A."/>
            <person name="Haerty W."/>
            <person name="Hahn M.W."/>
            <person name="Halligan D.L."/>
            <person name="Halpern A.L."/>
            <person name="Halter G.M."/>
            <person name="Han M.V."/>
            <person name="Heger A."/>
            <person name="Hillier L."/>
            <person name="Hinrichs A.S."/>
            <person name="Holmes I."/>
            <person name="Hoskins R.A."/>
            <person name="Hubisz M.J."/>
            <person name="Hultmark D."/>
            <person name="Huntley M.A."/>
            <person name="Jaffe D.B."/>
            <person name="Jagadeeshan S."/>
            <person name="Jeck W.R."/>
            <person name="Johnson J."/>
            <person name="Jones C.D."/>
            <person name="Jordan W.C."/>
            <person name="Karpen G.H."/>
            <person name="Kataoka E."/>
            <person name="Keightley P.D."/>
            <person name="Kheradpour P."/>
            <person name="Kirkness E.F."/>
            <person name="Koerich L.B."/>
            <person name="Kristiansen K."/>
            <person name="Kudrna D."/>
            <person name="Kulathinal R.J."/>
            <person name="Kumar S."/>
            <person name="Kwok R."/>
            <person name="Lander E."/>
            <person name="Langley C.H."/>
            <person name="Lapoint R."/>
            <person name="Lazzaro B.P."/>
            <person name="Lee S.J."/>
            <person name="Levesque L."/>
            <person name="Li R."/>
            <person name="Lin C.F."/>
            <person name="Lin M.F."/>
            <person name="Lindblad-Toh K."/>
            <person name="Llopart A."/>
            <person name="Long M."/>
            <person name="Low L."/>
            <person name="Lozovsky E."/>
            <person name="Lu J."/>
            <person name="Luo M."/>
            <person name="Machado C.A."/>
            <person name="Makalowski W."/>
            <person name="Marzo M."/>
            <person name="Matsuda M."/>
            <person name="Matzkin L."/>
            <person name="McAllister B."/>
            <person name="McBride C.S."/>
            <person name="McKernan B."/>
            <person name="McKernan K."/>
            <person name="Mendez-Lago M."/>
            <person name="Minx P."/>
            <person name="Mollenhauer M.U."/>
            <person name="Montooth K."/>
            <person name="Mount S.M."/>
            <person name="Mu X."/>
            <person name="Myers E."/>
            <person name="Negre B."/>
            <person name="Newfeld S."/>
            <person name="Nielsen R."/>
            <person name="Noor M.A."/>
            <person name="O'Grady P."/>
            <person name="Pachter L."/>
            <person name="Papaceit M."/>
            <person name="Parisi M.J."/>
            <person name="Parisi M."/>
            <person name="Parts L."/>
            <person name="Pedersen J.S."/>
            <person name="Pesole G."/>
            <person name="Phillippy A.M."/>
            <person name="Ponting C.P."/>
            <person name="Pop M."/>
            <person name="Porcelli D."/>
            <person name="Powell J.R."/>
            <person name="Prohaska S."/>
            <person name="Pruitt K."/>
            <person name="Puig M."/>
            <person name="Quesneville H."/>
            <person name="Ram K.R."/>
            <person name="Rand D."/>
            <person name="Rasmussen M.D."/>
            <person name="Reed L.K."/>
            <person name="Reenan R."/>
            <person name="Reily A."/>
            <person name="Remington K.A."/>
            <person name="Rieger T.T."/>
            <person name="Ritchie M.G."/>
            <person name="Robin C."/>
            <person name="Rogers Y.H."/>
            <person name="Rohde C."/>
            <person name="Rozas J."/>
            <person name="Rubenfield M.J."/>
            <person name="Ruiz A."/>
            <person name="Russo S."/>
            <person name="Salzberg S.L."/>
            <person name="Sanchez-Gracia A."/>
            <person name="Saranga D.J."/>
            <person name="Sato H."/>
            <person name="Schaeffer S.W."/>
            <person name="Schatz M.C."/>
            <person name="Schlenke T."/>
            <person name="Schwartz R."/>
            <person name="Segarra C."/>
            <person name="Singh R.S."/>
            <person name="Sirot L."/>
            <person name="Sirota M."/>
            <person name="Sisneros N.B."/>
            <person name="Smith C.D."/>
            <person name="Smith T.F."/>
            <person name="Spieth J."/>
            <person name="Stage D.E."/>
            <person name="Stark A."/>
            <person name="Stephan W."/>
            <person name="Strausberg R.L."/>
            <person name="Strempel S."/>
            <person name="Sturgill D."/>
            <person name="Sutton G."/>
            <person name="Sutton G.G."/>
            <person name="Tao W."/>
            <person name="Teichmann S."/>
            <person name="Tobari Y.N."/>
            <person name="Tomimura Y."/>
            <person name="Tsolas J.M."/>
            <person name="Valente V.L."/>
            <person name="Venter E."/>
            <person name="Venter J.C."/>
            <person name="Vicario S."/>
            <person name="Vieira F.G."/>
            <person name="Vilella A.J."/>
            <person name="Villasante A."/>
            <person name="Walenz B."/>
            <person name="Wang J."/>
            <person name="Wasserman M."/>
            <person name="Watts T."/>
            <person name="Wilson D."/>
            <person name="Wilson R.K."/>
            <person name="Wing R.A."/>
            <person name="Wolfner M.F."/>
            <person name="Wong A."/>
            <person name="Wong G.K."/>
            <person name="Wu C.I."/>
            <person name="Wu G."/>
            <person name="Yamamoto D."/>
            <person name="Yang H.P."/>
            <person name="Yang S.P."/>
            <person name="Yorke J.A."/>
            <person name="Yoshida K."/>
            <person name="Zdobnov E."/>
            <person name="Zhang P."/>
            <person name="Zhang Y."/>
            <person name="Zimin A.V."/>
            <person name="Baldwin J."/>
            <person name="Abdouelleil A."/>
            <person name="Abdulkadir J."/>
            <person name="Abebe A."/>
            <person name="Abera B."/>
            <person name="Abreu J."/>
            <person name="Acer S.C."/>
            <person name="Aftuck L."/>
            <person name="Alexander A."/>
            <person name="An P."/>
            <person name="Anderson E."/>
            <person name="Anderson S."/>
            <person name="Arachi H."/>
            <person name="Azer M."/>
            <person name="Bachantsang P."/>
            <person name="Barry A."/>
            <person name="Bayul T."/>
            <person name="Berlin A."/>
            <person name="Bessette D."/>
            <person name="Bloom T."/>
            <person name="Blye J."/>
            <person name="Boguslavskiy L."/>
            <person name="Bonnet C."/>
            <person name="Boukhgalter B."/>
            <person name="Bourzgui I."/>
            <person name="Brown A."/>
            <person name="Cahill P."/>
            <person name="Channer S."/>
            <person name="Cheshatsang Y."/>
            <person name="Chuda L."/>
            <person name="Citroen M."/>
            <person name="Collymore A."/>
            <person name="Cooke P."/>
            <person name="Costello M."/>
            <person name="D'Aco K."/>
            <person name="Daza R."/>
            <person name="De Haan G."/>
            <person name="DeGray S."/>
            <person name="DeMaso C."/>
            <person name="Dhargay N."/>
            <person name="Dooley K."/>
            <person name="Dooley E."/>
            <person name="Doricent M."/>
            <person name="Dorje P."/>
            <person name="Dorjee K."/>
            <person name="Dupes A."/>
            <person name="Elong R."/>
            <person name="Falk J."/>
            <person name="Farina A."/>
            <person name="Faro S."/>
            <person name="Ferguson D."/>
            <person name="Fisher S."/>
            <person name="Foley C.D."/>
            <person name="Franke A."/>
            <person name="Friedrich D."/>
            <person name="Gadbois L."/>
            <person name="Gearin G."/>
            <person name="Gearin C.R."/>
            <person name="Giannoukos G."/>
            <person name="Goode T."/>
            <person name="Graham J."/>
            <person name="Grandbois E."/>
            <person name="Grewal S."/>
            <person name="Gyaltsen K."/>
            <person name="Hafez N."/>
            <person name="Hagos B."/>
            <person name="Hall J."/>
            <person name="Henson C."/>
            <person name="Hollinger A."/>
            <person name="Honan T."/>
            <person name="Huard M.D."/>
            <person name="Hughes L."/>
            <person name="Hurhula B."/>
            <person name="Husby M.E."/>
            <person name="Kamat A."/>
            <person name="Kanga B."/>
            <person name="Kashin S."/>
            <person name="Khazanovich D."/>
            <person name="Kisner P."/>
            <person name="Lance K."/>
            <person name="Lara M."/>
            <person name="Lee W."/>
            <person name="Lennon N."/>
            <person name="Letendre F."/>
            <person name="LeVine R."/>
            <person name="Lipovsky A."/>
            <person name="Liu X."/>
            <person name="Liu J."/>
            <person name="Liu S."/>
            <person name="Lokyitsang T."/>
            <person name="Lokyitsang Y."/>
            <person name="Lubonja R."/>
            <person name="Lui A."/>
            <person name="MacDonald P."/>
            <person name="Magnisalis V."/>
            <person name="Maru K."/>
            <person name="Matthews C."/>
            <person name="McCusker W."/>
            <person name="McDonough S."/>
            <person name="Mehta T."/>
            <person name="Meldrim J."/>
            <person name="Meneus L."/>
            <person name="Mihai O."/>
            <person name="Mihalev A."/>
            <person name="Mihova T."/>
            <person name="Mittelman R."/>
            <person name="Mlenga V."/>
            <person name="Montmayeur A."/>
            <person name="Mulrain L."/>
            <person name="Navidi A."/>
            <person name="Naylor J."/>
            <person name="Negash T."/>
            <person name="Nguyen T."/>
            <person name="Nguyen N."/>
            <person name="Nicol R."/>
            <person name="Norbu C."/>
            <person name="Norbu N."/>
            <person name="Novod N."/>
            <person name="O'Neill B."/>
            <person name="Osman S."/>
            <person name="Markiewicz E."/>
            <person name="Oyono O.L."/>
            <person name="Patti C."/>
            <person name="Phunkhang P."/>
            <person name="Pierre F."/>
            <person name="Priest M."/>
            <person name="Raghuraman S."/>
            <person name="Rege F."/>
            <person name="Reyes R."/>
            <person name="Rise C."/>
            <person name="Rogov P."/>
            <person name="Ross K."/>
            <person name="Ryan E."/>
            <person name="Settipalli S."/>
            <person name="Shea T."/>
            <person name="Sherpa N."/>
            <person name="Shi L."/>
            <person name="Shih D."/>
            <person name="Sparrow T."/>
            <person name="Spaulding J."/>
            <person name="Stalker J."/>
            <person name="Stange-Thomann N."/>
            <person name="Stavropoulos S."/>
            <person name="Stone C."/>
            <person name="Strader C."/>
            <person name="Tesfaye S."/>
            <person name="Thomson T."/>
            <person name="Thoulutsang Y."/>
            <person name="Thoulutsang D."/>
            <person name="Topham K."/>
            <person name="Topping I."/>
            <person name="Tsamla T."/>
            <person name="Vassiliev H."/>
            <person name="Vo A."/>
            <person name="Wangchuk T."/>
            <person name="Wangdi T."/>
            <person name="Weiand M."/>
            <person name="Wilkinson J."/>
            <person name="Wilson A."/>
            <person name="Yadav S."/>
            <person name="Young G."/>
            <person name="Yu Q."/>
            <person name="Zembek L."/>
            <person name="Zhong D."/>
            <person name="Zimmer A."/>
            <person name="Zwirko Z."/>
            <person name="Jaffe D.B."/>
            <person name="Alvarez P."/>
            <person name="Brockman W."/>
            <person name="Butler J."/>
            <person name="Chin C."/>
            <person name="Gnerre S."/>
            <person name="Grabherr M."/>
            <person name="Kleber M."/>
            <person name="Mauceli E."/>
            <person name="MacCallum I."/>
        </authorList>
    </citation>
    <scope>NUCLEOTIDE SEQUENCE [LARGE SCALE GENOMIC DNA]</scope>
    <source>
        <strain evidence="16 17">TSC#14021-0224.01</strain>
    </source>
</reference>
<feature type="region of interest" description="Disordered" evidence="14">
    <location>
        <begin position="29"/>
        <end position="67"/>
    </location>
</feature>
<comment type="catalytic activity">
    <reaction evidence="10">
        <text>L-threonyl-[protein] + ATP = O-phospho-L-threonyl-[protein] + ADP + H(+)</text>
        <dbReference type="Rhea" id="RHEA:46608"/>
        <dbReference type="Rhea" id="RHEA-COMP:11060"/>
        <dbReference type="Rhea" id="RHEA-COMP:11605"/>
        <dbReference type="ChEBI" id="CHEBI:15378"/>
        <dbReference type="ChEBI" id="CHEBI:30013"/>
        <dbReference type="ChEBI" id="CHEBI:30616"/>
        <dbReference type="ChEBI" id="CHEBI:61977"/>
        <dbReference type="ChEBI" id="CHEBI:456216"/>
        <dbReference type="EC" id="2.7.11.1"/>
    </reaction>
</comment>
<evidence type="ECO:0000256" key="5">
    <source>
        <dbReference type="ARBA" id="ARBA00022527"/>
    </source>
</evidence>
<dbReference type="CDD" id="cd14337">
    <property type="entry name" value="UBA_MARK_Par1"/>
    <property type="match status" value="1"/>
</dbReference>
<dbReference type="eggNOG" id="KOG0586">
    <property type="taxonomic scope" value="Eukaryota"/>
</dbReference>
<keyword evidence="17" id="KW-1185">Reference proteome</keyword>
<evidence type="ECO:0000313" key="17">
    <source>
        <dbReference type="Proteomes" id="UP000008711"/>
    </source>
</evidence>
<feature type="compositionally biased region" description="Gly residues" evidence="14">
    <location>
        <begin position="650"/>
        <end position="659"/>
    </location>
</feature>
<feature type="region of interest" description="Disordered" evidence="14">
    <location>
        <begin position="642"/>
        <end position="678"/>
    </location>
</feature>
<evidence type="ECO:0000256" key="13">
    <source>
        <dbReference type="PROSITE-ProRule" id="PRU10141"/>
    </source>
</evidence>
<dbReference type="PhylomeDB" id="B3NZF9"/>
<evidence type="ECO:0000256" key="9">
    <source>
        <dbReference type="ARBA" id="ARBA00022840"/>
    </source>
</evidence>
<evidence type="ECO:0000259" key="15">
    <source>
        <dbReference type="PROSITE" id="PS50011"/>
    </source>
</evidence>
<dbReference type="Pfam" id="PF00069">
    <property type="entry name" value="Pkinase"/>
    <property type="match status" value="1"/>
</dbReference>
<dbReference type="GO" id="GO:0005938">
    <property type="term" value="C:cell cortex"/>
    <property type="evidence" value="ECO:0007669"/>
    <property type="project" value="UniProtKB-SubCell"/>
</dbReference>
<evidence type="ECO:0000256" key="3">
    <source>
        <dbReference type="ARBA" id="ARBA00012513"/>
    </source>
</evidence>
<dbReference type="GO" id="GO:0000226">
    <property type="term" value="P:microtubule cytoskeleton organization"/>
    <property type="evidence" value="ECO:0007669"/>
    <property type="project" value="TreeGrafter"/>
</dbReference>
<evidence type="ECO:0000256" key="7">
    <source>
        <dbReference type="ARBA" id="ARBA00022741"/>
    </source>
</evidence>
<keyword evidence="5" id="KW-0723">Serine/threonine-protein kinase</keyword>
<dbReference type="AlphaFoldDB" id="B3NZF9"/>
<dbReference type="GO" id="GO:0035556">
    <property type="term" value="P:intracellular signal transduction"/>
    <property type="evidence" value="ECO:0007669"/>
    <property type="project" value="TreeGrafter"/>
</dbReference>
<keyword evidence="8" id="KW-0418">Kinase</keyword>
<keyword evidence="4" id="KW-0963">Cytoplasm</keyword>
<evidence type="ECO:0000256" key="14">
    <source>
        <dbReference type="SAM" id="MobiDB-lite"/>
    </source>
</evidence>
<dbReference type="GO" id="GO:0050321">
    <property type="term" value="F:tau-protein kinase activity"/>
    <property type="evidence" value="ECO:0007669"/>
    <property type="project" value="TreeGrafter"/>
</dbReference>
<dbReference type="SMART" id="SM00220">
    <property type="entry name" value="S_TKc"/>
    <property type="match status" value="1"/>
</dbReference>
<reference evidence="16 17" key="2">
    <citation type="journal article" date="2008" name="Bioinformatics">
        <title>Assembly reconciliation.</title>
        <authorList>
            <person name="Zimin A.V."/>
            <person name="Smith D.R."/>
            <person name="Sutton G."/>
            <person name="Yorke J.A."/>
        </authorList>
    </citation>
    <scope>NUCLEOTIDE SEQUENCE [LARGE SCALE GENOMIC DNA]</scope>
    <source>
        <strain evidence="16 17">TSC#14021-0224.01</strain>
    </source>
</reference>
<dbReference type="PANTHER" id="PTHR24346:SF82">
    <property type="entry name" value="KP78A-RELATED"/>
    <property type="match status" value="1"/>
</dbReference>
<dbReference type="PANTHER" id="PTHR24346">
    <property type="entry name" value="MAP/MICROTUBULE AFFINITY-REGULATING KINASE"/>
    <property type="match status" value="1"/>
</dbReference>
<feature type="binding site" evidence="13">
    <location>
        <position position="133"/>
    </location>
    <ligand>
        <name>ATP</name>
        <dbReference type="ChEBI" id="CHEBI:30616"/>
    </ligand>
</feature>
<feature type="compositionally biased region" description="Polar residues" evidence="14">
    <location>
        <begin position="529"/>
        <end position="538"/>
    </location>
</feature>
<dbReference type="EC" id="2.7.11.1" evidence="3"/>
<feature type="compositionally biased region" description="Polar residues" evidence="14">
    <location>
        <begin position="434"/>
        <end position="445"/>
    </location>
</feature>
<dbReference type="KEGG" id="der:6551805"/>